<dbReference type="InterPro" id="IPR010982">
    <property type="entry name" value="Lambda_DNA-bd_dom_sf"/>
</dbReference>
<evidence type="ECO:0000313" key="3">
    <source>
        <dbReference type="Proteomes" id="UP001597203"/>
    </source>
</evidence>
<dbReference type="CDD" id="cd00093">
    <property type="entry name" value="HTH_XRE"/>
    <property type="match status" value="1"/>
</dbReference>
<keyword evidence="3" id="KW-1185">Reference proteome</keyword>
<comment type="caution">
    <text evidence="2">The sequence shown here is derived from an EMBL/GenBank/DDBJ whole genome shotgun (WGS) entry which is preliminary data.</text>
</comment>
<dbReference type="Proteomes" id="UP001597203">
    <property type="component" value="Unassembled WGS sequence"/>
</dbReference>
<organism evidence="2 3">
    <name type="scientific">Sphingobium olei</name>
    <dbReference type="NCBI Taxonomy" id="420955"/>
    <lineage>
        <taxon>Bacteria</taxon>
        <taxon>Pseudomonadati</taxon>
        <taxon>Pseudomonadota</taxon>
        <taxon>Alphaproteobacteria</taxon>
        <taxon>Sphingomonadales</taxon>
        <taxon>Sphingomonadaceae</taxon>
        <taxon>Sphingobium</taxon>
    </lineage>
</organism>
<evidence type="ECO:0000313" key="2">
    <source>
        <dbReference type="EMBL" id="MFD1104495.1"/>
    </source>
</evidence>
<gene>
    <name evidence="2" type="ORF">ACFQ24_06365</name>
</gene>
<feature type="domain" description="HTH cro/C1-type" evidence="1">
    <location>
        <begin position="27"/>
        <end position="57"/>
    </location>
</feature>
<protein>
    <submittedName>
        <fullName evidence="2">XRE family transcriptional regulator</fullName>
    </submittedName>
</protein>
<dbReference type="SUPFAM" id="SSF47413">
    <property type="entry name" value="lambda repressor-like DNA-binding domains"/>
    <property type="match status" value="1"/>
</dbReference>
<dbReference type="Gene3D" id="1.10.260.40">
    <property type="entry name" value="lambda repressor-like DNA-binding domains"/>
    <property type="match status" value="1"/>
</dbReference>
<dbReference type="Pfam" id="PF13744">
    <property type="entry name" value="HTH_37"/>
    <property type="match status" value="1"/>
</dbReference>
<dbReference type="InterPro" id="IPR001387">
    <property type="entry name" value="Cro/C1-type_HTH"/>
</dbReference>
<name>A0ABW3NYS4_9SPHN</name>
<proteinExistence type="predicted"/>
<dbReference type="RefSeq" id="WP_082635119.1">
    <property type="nucleotide sequence ID" value="NZ_JBHTLS010000102.1"/>
</dbReference>
<dbReference type="EMBL" id="JBHTLS010000102">
    <property type="protein sequence ID" value="MFD1104495.1"/>
    <property type="molecule type" value="Genomic_DNA"/>
</dbReference>
<accession>A0ABW3NYS4</accession>
<reference evidence="3" key="1">
    <citation type="journal article" date="2019" name="Int. J. Syst. Evol. Microbiol.">
        <title>The Global Catalogue of Microorganisms (GCM) 10K type strain sequencing project: providing services to taxonomists for standard genome sequencing and annotation.</title>
        <authorList>
            <consortium name="The Broad Institute Genomics Platform"/>
            <consortium name="The Broad Institute Genome Sequencing Center for Infectious Disease"/>
            <person name="Wu L."/>
            <person name="Ma J."/>
        </authorList>
    </citation>
    <scope>NUCLEOTIDE SEQUENCE [LARGE SCALE GENOMIC DNA]</scope>
    <source>
        <strain evidence="3">CCUG 54329</strain>
    </source>
</reference>
<sequence length="119" mass="13327">MSCTFTPAQRETIDARAAELIAEEMTLRDLRQARKLTQDRIAEMLGLEQENVSRLERRTDLLLSTLTSYVAAMGGNLKLVAEFPDRPPVTLANYSDLADGHLPKRRCRRSRETGATAGH</sequence>
<evidence type="ECO:0000259" key="1">
    <source>
        <dbReference type="PROSITE" id="PS50943"/>
    </source>
</evidence>
<dbReference type="PROSITE" id="PS50943">
    <property type="entry name" value="HTH_CROC1"/>
    <property type="match status" value="1"/>
</dbReference>
<dbReference type="InterPro" id="IPR039554">
    <property type="entry name" value="HigA2-like_HTH"/>
</dbReference>